<accession>A0A8J6MGW0</accession>
<proteinExistence type="inferred from homology"/>
<evidence type="ECO:0000256" key="2">
    <source>
        <dbReference type="ARBA" id="ARBA00006966"/>
    </source>
</evidence>
<gene>
    <name evidence="5" type="ORF">H8S62_11110</name>
</gene>
<dbReference type="GO" id="GO:0006520">
    <property type="term" value="P:amino acid metabolic process"/>
    <property type="evidence" value="ECO:0007669"/>
    <property type="project" value="InterPro"/>
</dbReference>
<name>A0A8J6MGW0_9FIRM</name>
<dbReference type="AlphaFoldDB" id="A0A8J6MGW0"/>
<organism evidence="5 6">
    <name type="scientific">Lawsonibacter faecis</name>
    <dbReference type="NCBI Taxonomy" id="2763052"/>
    <lineage>
        <taxon>Bacteria</taxon>
        <taxon>Bacillati</taxon>
        <taxon>Bacillota</taxon>
        <taxon>Clostridia</taxon>
        <taxon>Eubacteriales</taxon>
        <taxon>Oscillospiraceae</taxon>
        <taxon>Lawsonibacter</taxon>
    </lineage>
</organism>
<dbReference type="SUPFAM" id="SSF53383">
    <property type="entry name" value="PLP-dependent transferases"/>
    <property type="match status" value="1"/>
</dbReference>
<keyword evidence="3" id="KW-0663">Pyridoxal phosphate</keyword>
<dbReference type="Gene3D" id="3.90.1150.10">
    <property type="entry name" value="Aspartate Aminotransferase, domain 1"/>
    <property type="match status" value="1"/>
</dbReference>
<dbReference type="InterPro" id="IPR015422">
    <property type="entry name" value="PyrdxlP-dep_Trfase_small"/>
</dbReference>
<dbReference type="Proteomes" id="UP000607645">
    <property type="component" value="Unassembled WGS sequence"/>
</dbReference>
<comment type="similarity">
    <text evidence="2">Belongs to the threonine aldolase family.</text>
</comment>
<evidence type="ECO:0000259" key="4">
    <source>
        <dbReference type="Pfam" id="PF01212"/>
    </source>
</evidence>
<keyword evidence="6" id="KW-1185">Reference proteome</keyword>
<dbReference type="RefSeq" id="WP_155149601.1">
    <property type="nucleotide sequence ID" value="NZ_JACOPQ010000008.1"/>
</dbReference>
<dbReference type="Gene3D" id="3.40.640.10">
    <property type="entry name" value="Type I PLP-dependent aspartate aminotransferase-like (Major domain)"/>
    <property type="match status" value="1"/>
</dbReference>
<dbReference type="Pfam" id="PF01212">
    <property type="entry name" value="Beta_elim_lyase"/>
    <property type="match status" value="1"/>
</dbReference>
<comment type="caution">
    <text evidence="5">The sequence shown here is derived from an EMBL/GenBank/DDBJ whole genome shotgun (WGS) entry which is preliminary data.</text>
</comment>
<evidence type="ECO:0000313" key="6">
    <source>
        <dbReference type="Proteomes" id="UP000607645"/>
    </source>
</evidence>
<dbReference type="InterPro" id="IPR001597">
    <property type="entry name" value="ArAA_b-elim_lyase/Thr_aldolase"/>
</dbReference>
<evidence type="ECO:0000313" key="5">
    <source>
        <dbReference type="EMBL" id="MBC5737553.1"/>
    </source>
</evidence>
<dbReference type="InterPro" id="IPR015421">
    <property type="entry name" value="PyrdxlP-dep_Trfase_major"/>
</dbReference>
<sequence length="348" mass="37234">MYNFRNDYSESAHPDVLAAVCATAGAHVTGYGADEYCARCADLIREQCACPRADVQFMVGGTQANFTAVAAFLRPWEAVICARSGHLNGHEGGAVEAAGHKLLLARTGPDGKLTPAHVLPIVEEGGNDHVTLPRLVYVSDATETGGVYTKAELTALSECCRANGLYLFLDGARLAAAFGSGENDLTLPDLARLCDVFYIGGTKNGALMGEALVIVNPQLQPYFFRVKKQRGAVLAKGWLLGVQFDALLRGGLYWELGRNSTAMAQRLQAGLAGLGVPMLSPSPSNQIFPLVPDGLLPALDRLCTYEFWSKPDAHHTAVRLVTSFATTQADVDGFLAQLQKVLQRPELG</sequence>
<dbReference type="PANTHER" id="PTHR48097">
    <property type="entry name" value="L-THREONINE ALDOLASE-RELATED"/>
    <property type="match status" value="1"/>
</dbReference>
<dbReference type="EMBL" id="JACOPQ010000008">
    <property type="protein sequence ID" value="MBC5737553.1"/>
    <property type="molecule type" value="Genomic_DNA"/>
</dbReference>
<reference evidence="5" key="1">
    <citation type="submission" date="2020-08" db="EMBL/GenBank/DDBJ databases">
        <title>Genome public.</title>
        <authorList>
            <person name="Liu C."/>
            <person name="Sun Q."/>
        </authorList>
    </citation>
    <scope>NUCLEOTIDE SEQUENCE</scope>
    <source>
        <strain evidence="5">NSJ-52</strain>
    </source>
</reference>
<feature type="domain" description="Aromatic amino acid beta-eliminating lyase/threonine aldolase" evidence="4">
    <location>
        <begin position="23"/>
        <end position="285"/>
    </location>
</feature>
<dbReference type="PANTHER" id="PTHR48097:SF5">
    <property type="entry name" value="LOW SPECIFICITY L-THREONINE ALDOLASE"/>
    <property type="match status" value="1"/>
</dbReference>
<evidence type="ECO:0000256" key="1">
    <source>
        <dbReference type="ARBA" id="ARBA00001933"/>
    </source>
</evidence>
<dbReference type="InterPro" id="IPR015424">
    <property type="entry name" value="PyrdxlP-dep_Trfase"/>
</dbReference>
<evidence type="ECO:0000256" key="3">
    <source>
        <dbReference type="ARBA" id="ARBA00022898"/>
    </source>
</evidence>
<comment type="cofactor">
    <cofactor evidence="1">
        <name>pyridoxal 5'-phosphate</name>
        <dbReference type="ChEBI" id="CHEBI:597326"/>
    </cofactor>
</comment>
<dbReference type="GO" id="GO:0016829">
    <property type="term" value="F:lyase activity"/>
    <property type="evidence" value="ECO:0007669"/>
    <property type="project" value="InterPro"/>
</dbReference>
<protein>
    <submittedName>
        <fullName evidence="5">Threonine aldolase</fullName>
    </submittedName>
</protein>